<keyword evidence="7 9" id="KW-0472">Membrane</keyword>
<evidence type="ECO:0000313" key="12">
    <source>
        <dbReference type="Proteomes" id="UP000294543"/>
    </source>
</evidence>
<feature type="transmembrane region" description="Helical" evidence="9">
    <location>
        <begin position="37"/>
        <end position="54"/>
    </location>
</feature>
<keyword evidence="12" id="KW-1185">Reference proteome</keyword>
<reference evidence="11 12" key="1">
    <citation type="submission" date="2019-03" db="EMBL/GenBank/DDBJ databases">
        <title>Draft genome sequences of novel Actinobacteria.</title>
        <authorList>
            <person name="Sahin N."/>
            <person name="Ay H."/>
            <person name="Saygin H."/>
        </authorList>
    </citation>
    <scope>NUCLEOTIDE SEQUENCE [LARGE SCALE GENOMIC DNA]</scope>
    <source>
        <strain evidence="11 12">KC712</strain>
    </source>
</reference>
<gene>
    <name evidence="11" type="primary">rarD</name>
    <name evidence="11" type="ORF">E1294_15905</name>
</gene>
<keyword evidence="4" id="KW-1003">Cell membrane</keyword>
<evidence type="ECO:0000256" key="7">
    <source>
        <dbReference type="ARBA" id="ARBA00023136"/>
    </source>
</evidence>
<keyword evidence="5 9" id="KW-0812">Transmembrane</keyword>
<evidence type="ECO:0000256" key="3">
    <source>
        <dbReference type="ARBA" id="ARBA00022448"/>
    </source>
</evidence>
<evidence type="ECO:0000256" key="4">
    <source>
        <dbReference type="ARBA" id="ARBA00022475"/>
    </source>
</evidence>
<evidence type="ECO:0000256" key="5">
    <source>
        <dbReference type="ARBA" id="ARBA00022692"/>
    </source>
</evidence>
<dbReference type="OrthoDB" id="369870at2"/>
<dbReference type="InterPro" id="IPR004626">
    <property type="entry name" value="RarD"/>
</dbReference>
<feature type="transmembrane region" description="Helical" evidence="9">
    <location>
        <begin position="7"/>
        <end position="25"/>
    </location>
</feature>
<feature type="transmembrane region" description="Helical" evidence="9">
    <location>
        <begin position="268"/>
        <end position="286"/>
    </location>
</feature>
<dbReference type="SUPFAM" id="SSF103481">
    <property type="entry name" value="Multidrug resistance efflux transporter EmrE"/>
    <property type="match status" value="2"/>
</dbReference>
<feature type="transmembrane region" description="Helical" evidence="9">
    <location>
        <begin position="149"/>
        <end position="165"/>
    </location>
</feature>
<keyword evidence="6 9" id="KW-1133">Transmembrane helix</keyword>
<name>A0A4R4WTX1_9ACTN</name>
<comment type="caution">
    <text evidence="11">The sequence shown here is derived from an EMBL/GenBank/DDBJ whole genome shotgun (WGS) entry which is preliminary data.</text>
</comment>
<proteinExistence type="inferred from homology"/>
<sequence length="323" mass="34847">MPDLRRGVLFGIAAYTMWGLFPLYWPLLKPSGAVEILAHRMAWSLVAVVAVLAVRRHWSWFRELARRPGKRGLLSLAAVVITINWGTYIYAVNTGHVVESALGYFISPLVNVLFGVVLLRERLRPLQWAAVGFGALAVLVLTVDYGRPPWIALTLGMSFGAYGLVKKRANVAATESLAVETLILLLPALGYLLFLQGTGTATFGTEGVWHAVLLASGGLVTAVPLICFGAAAIRVPLSTIGLLQYIAPILQFACGVLIVQEVMPPSRWIGFAIVWVALAVFTYDSLRTARAAARVRRTAAQSAAQSDDPADDPAGDQPLRSTT</sequence>
<dbReference type="NCBIfam" id="TIGR00688">
    <property type="entry name" value="rarD"/>
    <property type="match status" value="1"/>
</dbReference>
<protein>
    <submittedName>
        <fullName evidence="11">EamA family transporter RarD</fullName>
    </submittedName>
</protein>
<feature type="transmembrane region" description="Helical" evidence="9">
    <location>
        <begin position="97"/>
        <end position="119"/>
    </location>
</feature>
<keyword evidence="3" id="KW-0813">Transport</keyword>
<evidence type="ECO:0000256" key="9">
    <source>
        <dbReference type="SAM" id="Phobius"/>
    </source>
</evidence>
<feature type="transmembrane region" description="Helical" evidence="9">
    <location>
        <begin position="245"/>
        <end position="262"/>
    </location>
</feature>
<dbReference type="RefSeq" id="WP_132509244.1">
    <property type="nucleotide sequence ID" value="NZ_SMKP01000039.1"/>
</dbReference>
<feature type="transmembrane region" description="Helical" evidence="9">
    <location>
        <begin position="177"/>
        <end position="196"/>
    </location>
</feature>
<organism evidence="11 12">
    <name type="scientific">Nonomuraea diastatica</name>
    <dbReference type="NCBI Taxonomy" id="1848329"/>
    <lineage>
        <taxon>Bacteria</taxon>
        <taxon>Bacillati</taxon>
        <taxon>Actinomycetota</taxon>
        <taxon>Actinomycetes</taxon>
        <taxon>Streptosporangiales</taxon>
        <taxon>Streptosporangiaceae</taxon>
        <taxon>Nonomuraea</taxon>
    </lineage>
</organism>
<comment type="similarity">
    <text evidence="2">Belongs to the EamA transporter family.</text>
</comment>
<comment type="subcellular location">
    <subcellularLocation>
        <location evidence="1">Cell membrane</location>
        <topology evidence="1">Multi-pass membrane protein</topology>
    </subcellularLocation>
</comment>
<feature type="transmembrane region" description="Helical" evidence="9">
    <location>
        <begin position="208"/>
        <end position="233"/>
    </location>
</feature>
<dbReference type="PANTHER" id="PTHR22911">
    <property type="entry name" value="ACYL-MALONYL CONDENSING ENZYME-RELATED"/>
    <property type="match status" value="1"/>
</dbReference>
<feature type="domain" description="EamA" evidence="10">
    <location>
        <begin position="6"/>
        <end position="142"/>
    </location>
</feature>
<dbReference type="InterPro" id="IPR000620">
    <property type="entry name" value="EamA_dom"/>
</dbReference>
<evidence type="ECO:0000256" key="6">
    <source>
        <dbReference type="ARBA" id="ARBA00022989"/>
    </source>
</evidence>
<dbReference type="PANTHER" id="PTHR22911:SF137">
    <property type="entry name" value="SOLUTE CARRIER FAMILY 35 MEMBER G2-RELATED"/>
    <property type="match status" value="1"/>
</dbReference>
<evidence type="ECO:0000256" key="8">
    <source>
        <dbReference type="SAM" id="MobiDB-lite"/>
    </source>
</evidence>
<accession>A0A4R4WTX1</accession>
<evidence type="ECO:0000259" key="10">
    <source>
        <dbReference type="Pfam" id="PF00892"/>
    </source>
</evidence>
<evidence type="ECO:0000313" key="11">
    <source>
        <dbReference type="EMBL" id="TDD21038.1"/>
    </source>
</evidence>
<dbReference type="Proteomes" id="UP000294543">
    <property type="component" value="Unassembled WGS sequence"/>
</dbReference>
<dbReference type="InterPro" id="IPR037185">
    <property type="entry name" value="EmrE-like"/>
</dbReference>
<feature type="transmembrane region" description="Helical" evidence="9">
    <location>
        <begin position="126"/>
        <end position="143"/>
    </location>
</feature>
<dbReference type="Pfam" id="PF00892">
    <property type="entry name" value="EamA"/>
    <property type="match status" value="1"/>
</dbReference>
<evidence type="ECO:0000256" key="1">
    <source>
        <dbReference type="ARBA" id="ARBA00004651"/>
    </source>
</evidence>
<feature type="region of interest" description="Disordered" evidence="8">
    <location>
        <begin position="300"/>
        <end position="323"/>
    </location>
</feature>
<dbReference type="EMBL" id="SMKP01000039">
    <property type="protein sequence ID" value="TDD21038.1"/>
    <property type="molecule type" value="Genomic_DNA"/>
</dbReference>
<feature type="transmembrane region" description="Helical" evidence="9">
    <location>
        <begin position="74"/>
        <end position="91"/>
    </location>
</feature>
<dbReference type="AlphaFoldDB" id="A0A4R4WTX1"/>
<evidence type="ECO:0000256" key="2">
    <source>
        <dbReference type="ARBA" id="ARBA00007362"/>
    </source>
</evidence>
<dbReference type="GO" id="GO:0005886">
    <property type="term" value="C:plasma membrane"/>
    <property type="evidence" value="ECO:0007669"/>
    <property type="project" value="UniProtKB-SubCell"/>
</dbReference>